<dbReference type="InParanoid" id="A0A0V0Z4P3"/>
<gene>
    <name evidence="1" type="ORF">T01_2249</name>
</gene>
<name>A0A0V0Z4P3_TRISP</name>
<evidence type="ECO:0000313" key="1">
    <source>
        <dbReference type="EMBL" id="KRY07506.1"/>
    </source>
</evidence>
<sequence>MVRQLGHGSAIKSIYGFCGWHECCSSSSSSNCYYFVI</sequence>
<organism evidence="1 2">
    <name type="scientific">Trichinella spiralis</name>
    <name type="common">Trichina worm</name>
    <dbReference type="NCBI Taxonomy" id="6334"/>
    <lineage>
        <taxon>Eukaryota</taxon>
        <taxon>Metazoa</taxon>
        <taxon>Ecdysozoa</taxon>
        <taxon>Nematoda</taxon>
        <taxon>Enoplea</taxon>
        <taxon>Dorylaimia</taxon>
        <taxon>Trichinellida</taxon>
        <taxon>Trichinellidae</taxon>
        <taxon>Trichinella</taxon>
    </lineage>
</organism>
<comment type="caution">
    <text evidence="1">The sequence shown here is derived from an EMBL/GenBank/DDBJ whole genome shotgun (WGS) entry which is preliminary data.</text>
</comment>
<dbReference type="AlphaFoldDB" id="A0A0V0Z4P3"/>
<reference evidence="1 2" key="1">
    <citation type="submission" date="2015-01" db="EMBL/GenBank/DDBJ databases">
        <title>Evolution of Trichinella species and genotypes.</title>
        <authorList>
            <person name="Korhonen P.K."/>
            <person name="Edoardo P."/>
            <person name="Giuseppe L.R."/>
            <person name="Gasser R.B."/>
        </authorList>
    </citation>
    <scope>NUCLEOTIDE SEQUENCE [LARGE SCALE GENOMIC DNA]</scope>
    <source>
        <strain evidence="1">ISS3</strain>
    </source>
</reference>
<evidence type="ECO:0000313" key="2">
    <source>
        <dbReference type="Proteomes" id="UP000054776"/>
    </source>
</evidence>
<dbReference type="EMBL" id="JYDH01002761">
    <property type="protein sequence ID" value="KRY07506.1"/>
    <property type="molecule type" value="Genomic_DNA"/>
</dbReference>
<proteinExistence type="predicted"/>
<protein>
    <submittedName>
        <fullName evidence="1">Uncharacterized protein</fullName>
    </submittedName>
</protein>
<accession>A0A0V0Z4P3</accession>
<keyword evidence="2" id="KW-1185">Reference proteome</keyword>
<dbReference type="Proteomes" id="UP000054776">
    <property type="component" value="Unassembled WGS sequence"/>
</dbReference>